<feature type="region of interest" description="Disordered" evidence="1">
    <location>
        <begin position="282"/>
        <end position="306"/>
    </location>
</feature>
<gene>
    <name evidence="2" type="ORF">SLS56_001506</name>
</gene>
<organism evidence="2 3">
    <name type="scientific">Neofusicoccum ribis</name>
    <dbReference type="NCBI Taxonomy" id="45134"/>
    <lineage>
        <taxon>Eukaryota</taxon>
        <taxon>Fungi</taxon>
        <taxon>Dikarya</taxon>
        <taxon>Ascomycota</taxon>
        <taxon>Pezizomycotina</taxon>
        <taxon>Dothideomycetes</taxon>
        <taxon>Dothideomycetes incertae sedis</taxon>
        <taxon>Botryosphaeriales</taxon>
        <taxon>Botryosphaeriaceae</taxon>
        <taxon>Neofusicoccum</taxon>
    </lineage>
</organism>
<reference evidence="2 3" key="1">
    <citation type="submission" date="2024-02" db="EMBL/GenBank/DDBJ databases">
        <title>De novo assembly and annotation of 12 fungi associated with fruit tree decline syndrome in Ontario, Canada.</title>
        <authorList>
            <person name="Sulman M."/>
            <person name="Ellouze W."/>
            <person name="Ilyukhin E."/>
        </authorList>
    </citation>
    <scope>NUCLEOTIDE SEQUENCE [LARGE SCALE GENOMIC DNA]</scope>
    <source>
        <strain evidence="2 3">M1-105</strain>
    </source>
</reference>
<name>A0ABR3T8D5_9PEZI</name>
<sequence length="306" mass="34474">MAASIVENGPTALEMQATHQTDNNLRIFVPYPPETMSYISTLRSRRLIPPFTPVYHRAAVPRRDIRNPSCITDDLFQPASPTDVAPLLGITVDEHGSPNQPRRSQLFAELTDLRAPRTPWLRPRFLSEDFTEAPLSPTSRSPTRLDPRAPSFRPCVRYDVGALQVMTPEEDAYFNMSERTQLADAIRESTVVRREMAALMQWSLDRIGPLSGVRKVEEWEERHVVMREMERDRAGGEGAYWEIGGGGEEDTEARFETDLDSGYGSIQGADEEAGFAIRVVKPWEGSDPKEEQQDTVVEDDLVEVVS</sequence>
<evidence type="ECO:0000313" key="2">
    <source>
        <dbReference type="EMBL" id="KAL1635811.1"/>
    </source>
</evidence>
<proteinExistence type="predicted"/>
<evidence type="ECO:0000256" key="1">
    <source>
        <dbReference type="SAM" id="MobiDB-lite"/>
    </source>
</evidence>
<evidence type="ECO:0000313" key="3">
    <source>
        <dbReference type="Proteomes" id="UP001521116"/>
    </source>
</evidence>
<feature type="compositionally biased region" description="Acidic residues" evidence="1">
    <location>
        <begin position="296"/>
        <end position="306"/>
    </location>
</feature>
<protein>
    <submittedName>
        <fullName evidence="2">Uncharacterized protein</fullName>
    </submittedName>
</protein>
<keyword evidence="3" id="KW-1185">Reference proteome</keyword>
<comment type="caution">
    <text evidence="2">The sequence shown here is derived from an EMBL/GenBank/DDBJ whole genome shotgun (WGS) entry which is preliminary data.</text>
</comment>
<dbReference type="Proteomes" id="UP001521116">
    <property type="component" value="Unassembled WGS sequence"/>
</dbReference>
<accession>A0ABR3T8D5</accession>
<dbReference type="EMBL" id="JAJVDC020000009">
    <property type="protein sequence ID" value="KAL1635811.1"/>
    <property type="molecule type" value="Genomic_DNA"/>
</dbReference>